<protein>
    <submittedName>
        <fullName evidence="1">Uncharacterized protein</fullName>
    </submittedName>
</protein>
<accession>A0A6C0D313</accession>
<organism evidence="1">
    <name type="scientific">viral metagenome</name>
    <dbReference type="NCBI Taxonomy" id="1070528"/>
    <lineage>
        <taxon>unclassified sequences</taxon>
        <taxon>metagenomes</taxon>
        <taxon>organismal metagenomes</taxon>
    </lineage>
</organism>
<reference evidence="1" key="1">
    <citation type="journal article" date="2020" name="Nature">
        <title>Giant virus diversity and host interactions through global metagenomics.</title>
        <authorList>
            <person name="Schulz F."/>
            <person name="Roux S."/>
            <person name="Paez-Espino D."/>
            <person name="Jungbluth S."/>
            <person name="Walsh D.A."/>
            <person name="Denef V.J."/>
            <person name="McMahon K.D."/>
            <person name="Konstantinidis K.T."/>
            <person name="Eloe-Fadrosh E.A."/>
            <person name="Kyrpides N.C."/>
            <person name="Woyke T."/>
        </authorList>
    </citation>
    <scope>NUCLEOTIDE SEQUENCE</scope>
    <source>
        <strain evidence="1">GVMAG-M-3300023174-107</strain>
    </source>
</reference>
<dbReference type="EMBL" id="MN739528">
    <property type="protein sequence ID" value="QHT10782.1"/>
    <property type="molecule type" value="Genomic_DNA"/>
</dbReference>
<sequence length="104" mass="12821">MKIDQKKSYIFFFKMFELVNDLVEGQTYYVVQKKGIIEGDNMIYLGGSFFRYWDSIHTLKLHVRYFNFYRHVSKDEYYIKLKEKYDSKCLNIVLKQLVNENFEW</sequence>
<name>A0A6C0D313_9ZZZZ</name>
<proteinExistence type="predicted"/>
<evidence type="ECO:0000313" key="1">
    <source>
        <dbReference type="EMBL" id="QHT10782.1"/>
    </source>
</evidence>
<dbReference type="AlphaFoldDB" id="A0A6C0D313"/>